<feature type="compositionally biased region" description="Polar residues" evidence="2">
    <location>
        <begin position="1"/>
        <end position="21"/>
    </location>
</feature>
<comment type="caution">
    <text evidence="4">The sequence shown here is derived from an EMBL/GenBank/DDBJ whole genome shotgun (WGS) entry which is preliminary data.</text>
</comment>
<dbReference type="PANTHER" id="PTHR23213">
    <property type="entry name" value="FORMIN-RELATED"/>
    <property type="match status" value="1"/>
</dbReference>
<feature type="region of interest" description="Disordered" evidence="2">
    <location>
        <begin position="1"/>
        <end position="23"/>
    </location>
</feature>
<feature type="domain" description="FH2" evidence="3">
    <location>
        <begin position="2"/>
        <end position="174"/>
    </location>
</feature>
<name>A0ABD1TMH4_9LAMI</name>
<reference evidence="5" key="1">
    <citation type="submission" date="2024-07" db="EMBL/GenBank/DDBJ databases">
        <title>Two chromosome-level genome assemblies of Korean endemic species Abeliophyllum distichum and Forsythia ovata (Oleaceae).</title>
        <authorList>
            <person name="Jang H."/>
        </authorList>
    </citation>
    <scope>NUCLEOTIDE SEQUENCE [LARGE SCALE GENOMIC DNA]</scope>
</reference>
<accession>A0ABD1TMH4</accession>
<dbReference type="Gene3D" id="1.20.58.2220">
    <property type="entry name" value="Formin, FH2 domain"/>
    <property type="match status" value="1"/>
</dbReference>
<keyword evidence="5" id="KW-1185">Reference proteome</keyword>
<protein>
    <submittedName>
        <fullName evidence="4">Formin-like protein 4</fullName>
    </submittedName>
</protein>
<evidence type="ECO:0000259" key="3">
    <source>
        <dbReference type="PROSITE" id="PS51444"/>
    </source>
</evidence>
<dbReference type="AlphaFoldDB" id="A0ABD1TMH4"/>
<dbReference type="InterPro" id="IPR042201">
    <property type="entry name" value="FH2_Formin_sf"/>
</dbReference>
<evidence type="ECO:0000313" key="4">
    <source>
        <dbReference type="EMBL" id="KAL2513906.1"/>
    </source>
</evidence>
<gene>
    <name evidence="4" type="ORF">Fot_27877</name>
</gene>
<dbReference type="InterPro" id="IPR015425">
    <property type="entry name" value="FH2_Formin"/>
</dbReference>
<dbReference type="SUPFAM" id="SSF101447">
    <property type="entry name" value="Formin homology 2 domain (FH2 domain)"/>
    <property type="match status" value="1"/>
</dbReference>
<dbReference type="PANTHER" id="PTHR23213:SF354">
    <property type="entry name" value="FORMIN-LIKE PROTEIN 4"/>
    <property type="match status" value="1"/>
</dbReference>
<sequence>MPSGSQRSSSLGEGTSNNENGNVKLKPLLWDKVNQNVEHSMVWDKIDQGSFNISTNPRGYRSGSASRNFILDTRKSQNTAIVLKSLGVSHKEIIDALVKREGLNADTLEKLTKIFPTNEETSEILSFDGDPTILADSQSFLYHLLKAFPSTFTQSMPCFSDQTITQRFRILRNR</sequence>
<dbReference type="EMBL" id="JBFOLJ010000008">
    <property type="protein sequence ID" value="KAL2513906.1"/>
    <property type="molecule type" value="Genomic_DNA"/>
</dbReference>
<evidence type="ECO:0000256" key="2">
    <source>
        <dbReference type="SAM" id="MobiDB-lite"/>
    </source>
</evidence>
<dbReference type="Proteomes" id="UP001604277">
    <property type="component" value="Unassembled WGS sequence"/>
</dbReference>
<organism evidence="4 5">
    <name type="scientific">Forsythia ovata</name>
    <dbReference type="NCBI Taxonomy" id="205694"/>
    <lineage>
        <taxon>Eukaryota</taxon>
        <taxon>Viridiplantae</taxon>
        <taxon>Streptophyta</taxon>
        <taxon>Embryophyta</taxon>
        <taxon>Tracheophyta</taxon>
        <taxon>Spermatophyta</taxon>
        <taxon>Magnoliopsida</taxon>
        <taxon>eudicotyledons</taxon>
        <taxon>Gunneridae</taxon>
        <taxon>Pentapetalae</taxon>
        <taxon>asterids</taxon>
        <taxon>lamiids</taxon>
        <taxon>Lamiales</taxon>
        <taxon>Oleaceae</taxon>
        <taxon>Forsythieae</taxon>
        <taxon>Forsythia</taxon>
    </lineage>
</organism>
<evidence type="ECO:0000256" key="1">
    <source>
        <dbReference type="ARBA" id="ARBA00025793"/>
    </source>
</evidence>
<comment type="similarity">
    <text evidence="1">Belongs to the formin-like family. Class-I subfamily.</text>
</comment>
<dbReference type="PROSITE" id="PS51444">
    <property type="entry name" value="FH2"/>
    <property type="match status" value="1"/>
</dbReference>
<dbReference type="InterPro" id="IPR027643">
    <property type="entry name" value="Formin-like_plant"/>
</dbReference>
<proteinExistence type="inferred from homology"/>
<dbReference type="Pfam" id="PF02181">
    <property type="entry name" value="FH2"/>
    <property type="match status" value="1"/>
</dbReference>
<evidence type="ECO:0000313" key="5">
    <source>
        <dbReference type="Proteomes" id="UP001604277"/>
    </source>
</evidence>